<dbReference type="SUPFAM" id="SSF52172">
    <property type="entry name" value="CheY-like"/>
    <property type="match status" value="1"/>
</dbReference>
<evidence type="ECO:0000259" key="8">
    <source>
        <dbReference type="PROSITE" id="PS50110"/>
    </source>
</evidence>
<feature type="active site" evidence="5 6">
    <location>
        <position position="205"/>
    </location>
</feature>
<dbReference type="GO" id="GO:0006935">
    <property type="term" value="P:chemotaxis"/>
    <property type="evidence" value="ECO:0007669"/>
    <property type="project" value="UniProtKB-UniRule"/>
</dbReference>
<dbReference type="RefSeq" id="WP_343058668.1">
    <property type="nucleotide sequence ID" value="NZ_JAAAMM010000001.1"/>
</dbReference>
<feature type="domain" description="Response regulatory" evidence="8">
    <location>
        <begin position="21"/>
        <end position="138"/>
    </location>
</feature>
<gene>
    <name evidence="5" type="primary">cheB</name>
    <name evidence="10" type="ORF">GGR03_001547</name>
</gene>
<accession>A0A7W6HC42</accession>
<protein>
    <recommendedName>
        <fullName evidence="5">Protein-glutamate methylesterase/protein-glutamine glutaminase</fullName>
        <ecNumber evidence="5">3.1.1.61</ecNumber>
        <ecNumber evidence="5">3.5.1.44</ecNumber>
    </recommendedName>
</protein>
<dbReference type="GO" id="GO:0008984">
    <property type="term" value="F:protein-glutamate methylesterase activity"/>
    <property type="evidence" value="ECO:0007669"/>
    <property type="project" value="UniProtKB-UniRule"/>
</dbReference>
<evidence type="ECO:0000256" key="7">
    <source>
        <dbReference type="PROSITE-ProRule" id="PRU00169"/>
    </source>
</evidence>
<keyword evidence="2 5" id="KW-0145">Chemotaxis</keyword>
<name>A0A7W6HC42_9HYPH</name>
<dbReference type="PANTHER" id="PTHR42872">
    <property type="entry name" value="PROTEIN-GLUTAMATE METHYLESTERASE/PROTEIN-GLUTAMINE GLUTAMINASE"/>
    <property type="match status" value="1"/>
</dbReference>
<dbReference type="GO" id="GO:0000156">
    <property type="term" value="F:phosphorelay response regulator activity"/>
    <property type="evidence" value="ECO:0007669"/>
    <property type="project" value="InterPro"/>
</dbReference>
<evidence type="ECO:0000313" key="10">
    <source>
        <dbReference type="EMBL" id="MBB4002500.1"/>
    </source>
</evidence>
<evidence type="ECO:0000313" key="11">
    <source>
        <dbReference type="Proteomes" id="UP000588647"/>
    </source>
</evidence>
<dbReference type="EMBL" id="JACIEM010000001">
    <property type="protein sequence ID" value="MBB4002500.1"/>
    <property type="molecule type" value="Genomic_DNA"/>
</dbReference>
<dbReference type="PROSITE" id="PS50110">
    <property type="entry name" value="RESPONSE_REGULATORY"/>
    <property type="match status" value="1"/>
</dbReference>
<keyword evidence="11" id="KW-1185">Reference proteome</keyword>
<evidence type="ECO:0000256" key="3">
    <source>
        <dbReference type="ARBA" id="ARBA00022801"/>
    </source>
</evidence>
<keyword evidence="5 7" id="KW-0597">Phosphoprotein</keyword>
<dbReference type="GO" id="GO:0050568">
    <property type="term" value="F:protein-glutamine glutaminase activity"/>
    <property type="evidence" value="ECO:0007669"/>
    <property type="project" value="UniProtKB-UniRule"/>
</dbReference>
<evidence type="ECO:0000256" key="5">
    <source>
        <dbReference type="HAMAP-Rule" id="MF_00099"/>
    </source>
</evidence>
<dbReference type="CDD" id="cd16432">
    <property type="entry name" value="CheB_Rec"/>
    <property type="match status" value="1"/>
</dbReference>
<dbReference type="PANTHER" id="PTHR42872:SF6">
    <property type="entry name" value="PROTEIN-GLUTAMATE METHYLESTERASE_PROTEIN-GLUTAMINE GLUTAMINASE"/>
    <property type="match status" value="1"/>
</dbReference>
<feature type="active site" evidence="5 6">
    <location>
        <position position="301"/>
    </location>
</feature>
<evidence type="ECO:0000256" key="2">
    <source>
        <dbReference type="ARBA" id="ARBA00022500"/>
    </source>
</evidence>
<evidence type="ECO:0000256" key="1">
    <source>
        <dbReference type="ARBA" id="ARBA00022490"/>
    </source>
</evidence>
<evidence type="ECO:0000259" key="9">
    <source>
        <dbReference type="PROSITE" id="PS50122"/>
    </source>
</evidence>
<dbReference type="EC" id="3.5.1.44" evidence="5"/>
<comment type="catalytic activity">
    <reaction evidence="4 5">
        <text>[protein]-L-glutamate 5-O-methyl ester + H2O = L-glutamyl-[protein] + methanol + H(+)</text>
        <dbReference type="Rhea" id="RHEA:23236"/>
        <dbReference type="Rhea" id="RHEA-COMP:10208"/>
        <dbReference type="Rhea" id="RHEA-COMP:10311"/>
        <dbReference type="ChEBI" id="CHEBI:15377"/>
        <dbReference type="ChEBI" id="CHEBI:15378"/>
        <dbReference type="ChEBI" id="CHEBI:17790"/>
        <dbReference type="ChEBI" id="CHEBI:29973"/>
        <dbReference type="ChEBI" id="CHEBI:82795"/>
        <dbReference type="EC" id="3.1.1.61"/>
    </reaction>
</comment>
<dbReference type="InterPro" id="IPR008248">
    <property type="entry name" value="CheB-like"/>
</dbReference>
<comment type="catalytic activity">
    <reaction evidence="5">
        <text>L-glutaminyl-[protein] + H2O = L-glutamyl-[protein] + NH4(+)</text>
        <dbReference type="Rhea" id="RHEA:16441"/>
        <dbReference type="Rhea" id="RHEA-COMP:10207"/>
        <dbReference type="Rhea" id="RHEA-COMP:10208"/>
        <dbReference type="ChEBI" id="CHEBI:15377"/>
        <dbReference type="ChEBI" id="CHEBI:28938"/>
        <dbReference type="ChEBI" id="CHEBI:29973"/>
        <dbReference type="ChEBI" id="CHEBI:30011"/>
        <dbReference type="EC" id="3.5.1.44"/>
    </reaction>
</comment>
<dbReference type="CDD" id="cd17541">
    <property type="entry name" value="REC_CheB-like"/>
    <property type="match status" value="1"/>
</dbReference>
<keyword evidence="1 5" id="KW-0963">Cytoplasm</keyword>
<dbReference type="PROSITE" id="PS50122">
    <property type="entry name" value="CHEB"/>
    <property type="match status" value="1"/>
</dbReference>
<comment type="PTM">
    <text evidence="5">Phosphorylated by CheA. Phosphorylation of the N-terminal regulatory domain activates the methylesterase activity.</text>
</comment>
<proteinExistence type="inferred from homology"/>
<keyword evidence="3 5" id="KW-0378">Hydrolase</keyword>
<evidence type="ECO:0000256" key="6">
    <source>
        <dbReference type="PROSITE-ProRule" id="PRU00050"/>
    </source>
</evidence>
<dbReference type="AlphaFoldDB" id="A0A7W6HC42"/>
<dbReference type="InterPro" id="IPR000673">
    <property type="entry name" value="Sig_transdc_resp-reg_Me-estase"/>
</dbReference>
<feature type="active site" evidence="5 6">
    <location>
        <position position="179"/>
    </location>
</feature>
<dbReference type="InterPro" id="IPR011006">
    <property type="entry name" value="CheY-like_superfamily"/>
</dbReference>
<dbReference type="Pfam" id="PF00072">
    <property type="entry name" value="Response_reg"/>
    <property type="match status" value="1"/>
</dbReference>
<dbReference type="Gene3D" id="3.40.50.2300">
    <property type="match status" value="1"/>
</dbReference>
<dbReference type="PIRSF" id="PIRSF000876">
    <property type="entry name" value="RR_chemtxs_CheB"/>
    <property type="match status" value="1"/>
</dbReference>
<sequence length="354" mass="37232">MNTNHSRAPADIAVSARAPARVLVVDDSMTMRALIRHALGGDPDITVVGEAANPYEAREMMKALDPDVVTLDVEMPDMNGIEFLEKIMRLRPTPVIMVSNLTAPGAAATLAALEIGAFDCIAKPGAQSNTFEALPGLVKEAARARAGLARRRDGAPRGRTAAALTPSATGPELVGIGSSTGGVEALMQVLAEFPADCPPTLIVQHLPAAFTGSFAARLDRACPAHVTEAKEGDLVRNGRVYLAPGGGRHMMLRKGVQPSIALVEDGPVCGHRPSVDVLFASIAKNFKGRMTGVILTGMGRDGAQGLLEMRNCGARTIAQDEDSSLVYGMPRVAYEIGAAEKRVPLARVARQIFA</sequence>
<feature type="modified residue" description="4-aspartylphosphate" evidence="5 7">
    <location>
        <position position="72"/>
    </location>
</feature>
<dbReference type="InterPro" id="IPR001789">
    <property type="entry name" value="Sig_transdc_resp-reg_receiver"/>
</dbReference>
<dbReference type="Pfam" id="PF01339">
    <property type="entry name" value="CheB_methylest"/>
    <property type="match status" value="1"/>
</dbReference>
<comment type="function">
    <text evidence="5">Involved in chemotaxis. Part of a chemotaxis signal transduction system that modulates chemotaxis in response to various stimuli. Catalyzes the demethylation of specific methylglutamate residues introduced into the chemoreceptors (methyl-accepting chemotaxis proteins or MCP) by CheR. Also mediates the irreversible deamidation of specific glutamine residues to glutamic acid.</text>
</comment>
<comment type="caution">
    <text evidence="10">The sequence shown here is derived from an EMBL/GenBank/DDBJ whole genome shotgun (WGS) entry which is preliminary data.</text>
</comment>
<dbReference type="NCBIfam" id="NF001965">
    <property type="entry name" value="PRK00742.1"/>
    <property type="match status" value="1"/>
</dbReference>
<comment type="similarity">
    <text evidence="5">Belongs to the CheB family.</text>
</comment>
<dbReference type="NCBIfam" id="NF009206">
    <property type="entry name" value="PRK12555.1"/>
    <property type="match status" value="1"/>
</dbReference>
<evidence type="ECO:0000256" key="4">
    <source>
        <dbReference type="ARBA" id="ARBA00048267"/>
    </source>
</evidence>
<dbReference type="SUPFAM" id="SSF52738">
    <property type="entry name" value="Methylesterase CheB, C-terminal domain"/>
    <property type="match status" value="1"/>
</dbReference>
<reference evidence="10 11" key="1">
    <citation type="submission" date="2020-08" db="EMBL/GenBank/DDBJ databases">
        <title>Genomic Encyclopedia of Type Strains, Phase IV (KMG-IV): sequencing the most valuable type-strain genomes for metagenomic binning, comparative biology and taxonomic classification.</title>
        <authorList>
            <person name="Goeker M."/>
        </authorList>
    </citation>
    <scope>NUCLEOTIDE SEQUENCE [LARGE SCALE GENOMIC DNA]</scope>
    <source>
        <strain evidence="10 11">DSM 103570</strain>
    </source>
</reference>
<feature type="domain" description="CheB-type methylesterase" evidence="9">
    <location>
        <begin position="167"/>
        <end position="354"/>
    </location>
</feature>
<dbReference type="InterPro" id="IPR035909">
    <property type="entry name" value="CheB_C"/>
</dbReference>
<dbReference type="Gene3D" id="3.40.50.180">
    <property type="entry name" value="Methylesterase CheB, C-terminal domain"/>
    <property type="match status" value="1"/>
</dbReference>
<comment type="domain">
    <text evidence="5">Contains a C-terminal catalytic domain, and an N-terminal region which modulates catalytic activity.</text>
</comment>
<dbReference type="SMART" id="SM00448">
    <property type="entry name" value="REC"/>
    <property type="match status" value="1"/>
</dbReference>
<dbReference type="GO" id="GO:0005737">
    <property type="term" value="C:cytoplasm"/>
    <property type="evidence" value="ECO:0007669"/>
    <property type="project" value="UniProtKB-SubCell"/>
</dbReference>
<dbReference type="HAMAP" id="MF_00099">
    <property type="entry name" value="CheB_chemtxs"/>
    <property type="match status" value="1"/>
</dbReference>
<dbReference type="EC" id="3.1.1.61" evidence="5"/>
<dbReference type="Proteomes" id="UP000588647">
    <property type="component" value="Unassembled WGS sequence"/>
</dbReference>
<comment type="subcellular location">
    <subcellularLocation>
        <location evidence="5">Cytoplasm</location>
    </subcellularLocation>
</comment>
<organism evidence="10 11">
    <name type="scientific">Aurantimonas endophytica</name>
    <dbReference type="NCBI Taxonomy" id="1522175"/>
    <lineage>
        <taxon>Bacteria</taxon>
        <taxon>Pseudomonadati</taxon>
        <taxon>Pseudomonadota</taxon>
        <taxon>Alphaproteobacteria</taxon>
        <taxon>Hyphomicrobiales</taxon>
        <taxon>Aurantimonadaceae</taxon>
        <taxon>Aurantimonas</taxon>
    </lineage>
</organism>